<proteinExistence type="inferred from homology"/>
<dbReference type="GO" id="GO:0071555">
    <property type="term" value="P:cell wall organization"/>
    <property type="evidence" value="ECO:0007669"/>
    <property type="project" value="UniProtKB-KW"/>
</dbReference>
<dbReference type="GO" id="GO:0009252">
    <property type="term" value="P:peptidoglycan biosynthetic process"/>
    <property type="evidence" value="ECO:0007669"/>
    <property type="project" value="UniProtKB-KW"/>
</dbReference>
<evidence type="ECO:0000256" key="3">
    <source>
        <dbReference type="ARBA" id="ARBA00022801"/>
    </source>
</evidence>
<gene>
    <name evidence="12" type="ORF">KL86APRO_30424</name>
</gene>
<keyword evidence="12" id="KW-0121">Carboxypeptidase</keyword>
<feature type="domain" description="SPOR" evidence="11">
    <location>
        <begin position="376"/>
        <end position="458"/>
    </location>
</feature>
<evidence type="ECO:0000256" key="2">
    <source>
        <dbReference type="ARBA" id="ARBA00022729"/>
    </source>
</evidence>
<dbReference type="Gene3D" id="3.40.710.10">
    <property type="entry name" value="DD-peptidase/beta-lactamase superfamily"/>
    <property type="match status" value="1"/>
</dbReference>
<dbReference type="AlphaFoldDB" id="A0A212KMK0"/>
<dbReference type="SUPFAM" id="SSF56601">
    <property type="entry name" value="beta-lactamase/transpeptidase-like"/>
    <property type="match status" value="1"/>
</dbReference>
<sequence length="458" mass="49021">MNRLALLVRANSVPAARRRARSLSLALLGLMLLVSPSSAFARYAAFVMDADTGRTLYADRAEEQNHPASLTKMMTLYLLFEDMQLGRVNLGTKFKVTARAERQPPSALGLRKGETITVQDAIRALVIKSANDVAVTVAENLAPNEQTFAVRMTRKAQLLGMSRTVFKNASGLHNKAQVTTAHDLARLALALRRDFPKQYAYFSLREFDWEGRTIPTHNNLVKSYPGADGLKTGFIQASGFNLAASATRDGRRLIAVVMGGDTAAWRDRRTADLLDRGFEDITYAKAKTPTPPLNPKNQTAVAALAKYSGTDGSDAVGEGDAETGLDLVAETTAPLMQPIPDLAPDAAAADVPAAAPRKPKAPETAVAALSPAPASRKPGGSWAIQVGAYSDRRAAETAANQAMLAQGDAGGANPRIEAYKGGQRTLYRARVVGLSAADAQRACVQLKREARPCMVLRP</sequence>
<feature type="binding site" evidence="8">
    <location>
        <position position="231"/>
    </location>
    <ligand>
        <name>substrate</name>
    </ligand>
</feature>
<keyword evidence="12" id="KW-0645">Protease</keyword>
<keyword evidence="2 10" id="KW-0732">Signal</keyword>
<feature type="chain" id="PRO_5013120938" evidence="10">
    <location>
        <begin position="42"/>
        <end position="458"/>
    </location>
</feature>
<keyword evidence="6" id="KW-0961">Cell wall biogenesis/degradation</keyword>
<dbReference type="GO" id="GO:0042834">
    <property type="term" value="F:peptidoglycan binding"/>
    <property type="evidence" value="ECO:0007669"/>
    <property type="project" value="InterPro"/>
</dbReference>
<evidence type="ECO:0000256" key="5">
    <source>
        <dbReference type="ARBA" id="ARBA00022984"/>
    </source>
</evidence>
<feature type="active site" description="Acyl-ester intermediate" evidence="7">
    <location>
        <position position="69"/>
    </location>
</feature>
<dbReference type="EMBL" id="FLUO01000003">
    <property type="protein sequence ID" value="SBW12933.1"/>
    <property type="molecule type" value="Genomic_DNA"/>
</dbReference>
<evidence type="ECO:0000256" key="4">
    <source>
        <dbReference type="ARBA" id="ARBA00022960"/>
    </source>
</evidence>
<evidence type="ECO:0000256" key="9">
    <source>
        <dbReference type="RuleBase" id="RU004016"/>
    </source>
</evidence>
<dbReference type="GO" id="GO:0009002">
    <property type="term" value="F:serine-type D-Ala-D-Ala carboxypeptidase activity"/>
    <property type="evidence" value="ECO:0007669"/>
    <property type="project" value="InterPro"/>
</dbReference>
<keyword evidence="5" id="KW-0573">Peptidoglycan synthesis</keyword>
<dbReference type="PROSITE" id="PS51724">
    <property type="entry name" value="SPOR"/>
    <property type="match status" value="1"/>
</dbReference>
<reference evidence="12" key="1">
    <citation type="submission" date="2016-04" db="EMBL/GenBank/DDBJ databases">
        <authorList>
            <person name="Evans L.H."/>
            <person name="Alamgir A."/>
            <person name="Owens N."/>
            <person name="Weber N.D."/>
            <person name="Virtaneva K."/>
            <person name="Barbian K."/>
            <person name="Babar A."/>
            <person name="Rosenke K."/>
        </authorList>
    </citation>
    <scope>NUCLEOTIDE SEQUENCE</scope>
    <source>
        <strain evidence="12">86</strain>
    </source>
</reference>
<dbReference type="InterPro" id="IPR018044">
    <property type="entry name" value="Peptidase_S11"/>
</dbReference>
<evidence type="ECO:0000256" key="10">
    <source>
        <dbReference type="SAM" id="SignalP"/>
    </source>
</evidence>
<evidence type="ECO:0000256" key="1">
    <source>
        <dbReference type="ARBA" id="ARBA00007164"/>
    </source>
</evidence>
<feature type="active site" description="Proton acceptor" evidence="7">
    <location>
        <position position="72"/>
    </location>
</feature>
<dbReference type="InterPro" id="IPR036680">
    <property type="entry name" value="SPOR-like_sf"/>
</dbReference>
<evidence type="ECO:0000313" key="12">
    <source>
        <dbReference type="EMBL" id="SBW12933.1"/>
    </source>
</evidence>
<dbReference type="Pfam" id="PF00768">
    <property type="entry name" value="Peptidase_S11"/>
    <property type="match status" value="1"/>
</dbReference>
<dbReference type="GO" id="GO:0006508">
    <property type="term" value="P:proteolysis"/>
    <property type="evidence" value="ECO:0007669"/>
    <property type="project" value="InterPro"/>
</dbReference>
<organism evidence="12">
    <name type="scientific">uncultured Alphaproteobacteria bacterium</name>
    <dbReference type="NCBI Taxonomy" id="91750"/>
    <lineage>
        <taxon>Bacteria</taxon>
        <taxon>Pseudomonadati</taxon>
        <taxon>Pseudomonadota</taxon>
        <taxon>Alphaproteobacteria</taxon>
        <taxon>environmental samples</taxon>
    </lineage>
</organism>
<dbReference type="SUPFAM" id="SSF110997">
    <property type="entry name" value="Sporulation related repeat"/>
    <property type="match status" value="1"/>
</dbReference>
<accession>A0A212KMK0</accession>
<keyword evidence="4" id="KW-0133">Cell shape</keyword>
<dbReference type="PRINTS" id="PR00725">
    <property type="entry name" value="DADACBPTASE1"/>
</dbReference>
<dbReference type="PANTHER" id="PTHR21581:SF6">
    <property type="entry name" value="TRAFFICKING PROTEIN PARTICLE COMPLEX SUBUNIT 12"/>
    <property type="match status" value="1"/>
</dbReference>
<protein>
    <submittedName>
        <fullName evidence="12">D-alanyl-D-alanine carboxypeptidase</fullName>
    </submittedName>
</protein>
<dbReference type="InterPro" id="IPR001967">
    <property type="entry name" value="Peptidase_S11_N"/>
</dbReference>
<dbReference type="GO" id="GO:0008360">
    <property type="term" value="P:regulation of cell shape"/>
    <property type="evidence" value="ECO:0007669"/>
    <property type="project" value="UniProtKB-KW"/>
</dbReference>
<evidence type="ECO:0000256" key="8">
    <source>
        <dbReference type="PIRSR" id="PIRSR618044-2"/>
    </source>
</evidence>
<keyword evidence="3" id="KW-0378">Hydrolase</keyword>
<feature type="signal peptide" evidence="10">
    <location>
        <begin position="1"/>
        <end position="41"/>
    </location>
</feature>
<feature type="active site" evidence="7">
    <location>
        <position position="129"/>
    </location>
</feature>
<evidence type="ECO:0000256" key="7">
    <source>
        <dbReference type="PIRSR" id="PIRSR618044-1"/>
    </source>
</evidence>
<dbReference type="Pfam" id="PF05036">
    <property type="entry name" value="SPOR"/>
    <property type="match status" value="1"/>
</dbReference>
<comment type="similarity">
    <text evidence="1 9">Belongs to the peptidase S11 family.</text>
</comment>
<name>A0A212KMK0_9PROT</name>
<dbReference type="PANTHER" id="PTHR21581">
    <property type="entry name" value="D-ALANYL-D-ALANINE CARBOXYPEPTIDASE"/>
    <property type="match status" value="1"/>
</dbReference>
<dbReference type="InterPro" id="IPR012338">
    <property type="entry name" value="Beta-lactam/transpept-like"/>
</dbReference>
<dbReference type="Gene3D" id="3.30.70.1070">
    <property type="entry name" value="Sporulation related repeat"/>
    <property type="match status" value="1"/>
</dbReference>
<evidence type="ECO:0000256" key="6">
    <source>
        <dbReference type="ARBA" id="ARBA00023316"/>
    </source>
</evidence>
<dbReference type="InterPro" id="IPR007730">
    <property type="entry name" value="SPOR-like_dom"/>
</dbReference>
<evidence type="ECO:0000259" key="11">
    <source>
        <dbReference type="PROSITE" id="PS51724"/>
    </source>
</evidence>